<reference evidence="1" key="1">
    <citation type="journal article" date="2014" name="Int. J. Syst. Evol. Microbiol.">
        <title>Complete genome sequence of Corynebacterium casei LMG S-19264T (=DSM 44701T), isolated from a smear-ripened cheese.</title>
        <authorList>
            <consortium name="US DOE Joint Genome Institute (JGI-PGF)"/>
            <person name="Walter F."/>
            <person name="Albersmeier A."/>
            <person name="Kalinowski J."/>
            <person name="Ruckert C."/>
        </authorList>
    </citation>
    <scope>NUCLEOTIDE SEQUENCE</scope>
    <source>
        <strain evidence="1">VKM B-2789</strain>
    </source>
</reference>
<gene>
    <name evidence="1" type="ORF">GCM10017653_39920</name>
</gene>
<accession>A0A9W6JZC1</accession>
<proteinExistence type="predicted"/>
<evidence type="ECO:0000313" key="2">
    <source>
        <dbReference type="Proteomes" id="UP001143330"/>
    </source>
</evidence>
<dbReference type="Proteomes" id="UP001143330">
    <property type="component" value="Unassembled WGS sequence"/>
</dbReference>
<sequence length="66" mass="7394">MALLDPGAGEYAGHCFGPAENLGKELMHGRRDIRLLKHMWGNRRGERKQTGQFILAGQRKWSSDGS</sequence>
<organism evidence="1 2">
    <name type="scientific">Ancylobacter defluvii</name>
    <dbReference type="NCBI Taxonomy" id="1282440"/>
    <lineage>
        <taxon>Bacteria</taxon>
        <taxon>Pseudomonadati</taxon>
        <taxon>Pseudomonadota</taxon>
        <taxon>Alphaproteobacteria</taxon>
        <taxon>Hyphomicrobiales</taxon>
        <taxon>Xanthobacteraceae</taxon>
        <taxon>Ancylobacter</taxon>
    </lineage>
</organism>
<keyword evidence="2" id="KW-1185">Reference proteome</keyword>
<comment type="caution">
    <text evidence="1">The sequence shown here is derived from an EMBL/GenBank/DDBJ whole genome shotgun (WGS) entry which is preliminary data.</text>
</comment>
<reference evidence="1" key="2">
    <citation type="submission" date="2023-01" db="EMBL/GenBank/DDBJ databases">
        <authorList>
            <person name="Sun Q."/>
            <person name="Evtushenko L."/>
        </authorList>
    </citation>
    <scope>NUCLEOTIDE SEQUENCE</scope>
    <source>
        <strain evidence="1">VKM B-2789</strain>
    </source>
</reference>
<protein>
    <submittedName>
        <fullName evidence="1">Uncharacterized protein</fullName>
    </submittedName>
</protein>
<name>A0A9W6JZC1_9HYPH</name>
<evidence type="ECO:0000313" key="1">
    <source>
        <dbReference type="EMBL" id="GLK85922.1"/>
    </source>
</evidence>
<dbReference type="EMBL" id="BSFM01000017">
    <property type="protein sequence ID" value="GLK85922.1"/>
    <property type="molecule type" value="Genomic_DNA"/>
</dbReference>
<dbReference type="AlphaFoldDB" id="A0A9W6JZC1"/>